<gene>
    <name evidence="2" type="ORF">ACFSSE_01390</name>
</gene>
<evidence type="ECO:0000256" key="1">
    <source>
        <dbReference type="SAM" id="SignalP"/>
    </source>
</evidence>
<evidence type="ECO:0000313" key="2">
    <source>
        <dbReference type="EMBL" id="MFD2730347.1"/>
    </source>
</evidence>
<organism evidence="2 3">
    <name type="scientific">Pedobacter alpinus</name>
    <dbReference type="NCBI Taxonomy" id="1590643"/>
    <lineage>
        <taxon>Bacteria</taxon>
        <taxon>Pseudomonadati</taxon>
        <taxon>Bacteroidota</taxon>
        <taxon>Sphingobacteriia</taxon>
        <taxon>Sphingobacteriales</taxon>
        <taxon>Sphingobacteriaceae</taxon>
        <taxon>Pedobacter</taxon>
    </lineage>
</organism>
<dbReference type="Proteomes" id="UP001597546">
    <property type="component" value="Unassembled WGS sequence"/>
</dbReference>
<dbReference type="EMBL" id="JBHULV010000008">
    <property type="protein sequence ID" value="MFD2730347.1"/>
    <property type="molecule type" value="Genomic_DNA"/>
</dbReference>
<sequence length="417" mass="46328">MKKNIQNLKFLFFIAIVIVSLSSCKDEVVKTFTYHTQTPYYLSVADIRQMVVAEETPRAIAAPGKIYIYNDFLFVSEPNKGIHIIDNNNPAKPQFISFINIPGTADLAINNNVLYADSYIDLLAFDITNPRDVKLVKRVEDVFENLYINKEKGMVLGYKDTIITYTQNSGDIYHNGRGEMFTLTNSFSSNAKASYGTGGSTAKFTLQNSSLYTVDNNSLKTFNVSDEKNPAFVKTINLGFGIETIFPYNDKLFIGSTTGMHIYDASNPLSPKKLSIYQHVTSCDPVVVQGKYAYVTLRSGNFCRQGVNLLEVIDIEDATKPKLISSFPMINPHGLSIDGGNLYICEGLSGLKAFDSSNIYNIGQKQLSFIKGFEAIDVIAGPKSLIVTGKDGVYQFDYSNPANLIQLSRINIDSDYQ</sequence>
<protein>
    <submittedName>
        <fullName evidence="2">LVIVD repeat-containing protein</fullName>
    </submittedName>
</protein>
<keyword evidence="3" id="KW-1185">Reference proteome</keyword>
<dbReference type="PROSITE" id="PS51257">
    <property type="entry name" value="PROKAR_LIPOPROTEIN"/>
    <property type="match status" value="1"/>
</dbReference>
<reference evidence="3" key="1">
    <citation type="journal article" date="2019" name="Int. J. Syst. Evol. Microbiol.">
        <title>The Global Catalogue of Microorganisms (GCM) 10K type strain sequencing project: providing services to taxonomists for standard genome sequencing and annotation.</title>
        <authorList>
            <consortium name="The Broad Institute Genomics Platform"/>
            <consortium name="The Broad Institute Genome Sequencing Center for Infectious Disease"/>
            <person name="Wu L."/>
            <person name="Ma J."/>
        </authorList>
    </citation>
    <scope>NUCLEOTIDE SEQUENCE [LARGE SCALE GENOMIC DNA]</scope>
    <source>
        <strain evidence="3">KCTC 42456</strain>
    </source>
</reference>
<keyword evidence="1" id="KW-0732">Signal</keyword>
<evidence type="ECO:0000313" key="3">
    <source>
        <dbReference type="Proteomes" id="UP001597546"/>
    </source>
</evidence>
<dbReference type="SUPFAM" id="SSF75011">
    <property type="entry name" value="3-carboxy-cis,cis-mucoante lactonizing enzyme"/>
    <property type="match status" value="1"/>
</dbReference>
<feature type="chain" id="PRO_5046165991" evidence="1">
    <location>
        <begin position="26"/>
        <end position="417"/>
    </location>
</feature>
<proteinExistence type="predicted"/>
<dbReference type="RefSeq" id="WP_379040931.1">
    <property type="nucleotide sequence ID" value="NZ_JBHSKW010000005.1"/>
</dbReference>
<name>A0ABW5TMD6_9SPHI</name>
<feature type="signal peptide" evidence="1">
    <location>
        <begin position="1"/>
        <end position="25"/>
    </location>
</feature>
<comment type="caution">
    <text evidence="2">The sequence shown here is derived from an EMBL/GenBank/DDBJ whole genome shotgun (WGS) entry which is preliminary data.</text>
</comment>
<accession>A0ABW5TMD6</accession>